<evidence type="ECO:0000313" key="2">
    <source>
        <dbReference type="Proteomes" id="UP001159427"/>
    </source>
</evidence>
<comment type="caution">
    <text evidence="1">The sequence shown here is derived from an EMBL/GenBank/DDBJ whole genome shotgun (WGS) entry which is preliminary data.</text>
</comment>
<sequence>MLTPYQVVVVSADHGNAMVHCGPPAKQQLLLLAHDTNYDIITKLNAYFGVILVCNAEKATRPRKEVPTYPSNKKELPSVKQKLRKDCQNAQLRAVELFKKHFNEMKCRLFPTTALHFETDN</sequence>
<dbReference type="Proteomes" id="UP001159427">
    <property type="component" value="Unassembled WGS sequence"/>
</dbReference>
<dbReference type="EMBL" id="CALNXI010001478">
    <property type="protein sequence ID" value="CAH3170258.1"/>
    <property type="molecule type" value="Genomic_DNA"/>
</dbReference>
<protein>
    <submittedName>
        <fullName evidence="1">Uncharacterized protein</fullName>
    </submittedName>
</protein>
<proteinExistence type="predicted"/>
<keyword evidence="2" id="KW-1185">Reference proteome</keyword>
<evidence type="ECO:0000313" key="1">
    <source>
        <dbReference type="EMBL" id="CAH3170258.1"/>
    </source>
</evidence>
<gene>
    <name evidence="1" type="ORF">PEVE_00007175</name>
</gene>
<reference evidence="1 2" key="1">
    <citation type="submission" date="2022-05" db="EMBL/GenBank/DDBJ databases">
        <authorList>
            <consortium name="Genoscope - CEA"/>
            <person name="William W."/>
        </authorList>
    </citation>
    <scope>NUCLEOTIDE SEQUENCE [LARGE SCALE GENOMIC DNA]</scope>
</reference>
<accession>A0ABN8QYH7</accession>
<organism evidence="1 2">
    <name type="scientific">Porites evermanni</name>
    <dbReference type="NCBI Taxonomy" id="104178"/>
    <lineage>
        <taxon>Eukaryota</taxon>
        <taxon>Metazoa</taxon>
        <taxon>Cnidaria</taxon>
        <taxon>Anthozoa</taxon>
        <taxon>Hexacorallia</taxon>
        <taxon>Scleractinia</taxon>
        <taxon>Fungiina</taxon>
        <taxon>Poritidae</taxon>
        <taxon>Porites</taxon>
    </lineage>
</organism>
<name>A0ABN8QYH7_9CNID</name>